<comment type="caution">
    <text evidence="1">The sequence shown here is derived from an EMBL/GenBank/DDBJ whole genome shotgun (WGS) entry which is preliminary data.</text>
</comment>
<gene>
    <name evidence="1" type="ORF">CCMP2556_LOCUS4253</name>
</gene>
<protein>
    <submittedName>
        <fullName evidence="1">Uncharacterized protein</fullName>
    </submittedName>
</protein>
<dbReference type="Proteomes" id="UP001642484">
    <property type="component" value="Unassembled WGS sequence"/>
</dbReference>
<name>A0ABP0I060_9DINO</name>
<accession>A0ABP0I060</accession>
<dbReference type="EMBL" id="CAXAMN010001736">
    <property type="protein sequence ID" value="CAK8995967.1"/>
    <property type="molecule type" value="Genomic_DNA"/>
</dbReference>
<proteinExistence type="predicted"/>
<reference evidence="1 2" key="1">
    <citation type="submission" date="2024-02" db="EMBL/GenBank/DDBJ databases">
        <authorList>
            <person name="Chen Y."/>
            <person name="Shah S."/>
            <person name="Dougan E. K."/>
            <person name="Thang M."/>
            <person name="Chan C."/>
        </authorList>
    </citation>
    <scope>NUCLEOTIDE SEQUENCE [LARGE SCALE GENOMIC DNA]</scope>
</reference>
<evidence type="ECO:0000313" key="2">
    <source>
        <dbReference type="Proteomes" id="UP001642484"/>
    </source>
</evidence>
<evidence type="ECO:0000313" key="1">
    <source>
        <dbReference type="EMBL" id="CAK8995967.1"/>
    </source>
</evidence>
<keyword evidence="2" id="KW-1185">Reference proteome</keyword>
<organism evidence="1 2">
    <name type="scientific">Durusdinium trenchii</name>
    <dbReference type="NCBI Taxonomy" id="1381693"/>
    <lineage>
        <taxon>Eukaryota</taxon>
        <taxon>Sar</taxon>
        <taxon>Alveolata</taxon>
        <taxon>Dinophyceae</taxon>
        <taxon>Suessiales</taxon>
        <taxon>Symbiodiniaceae</taxon>
        <taxon>Durusdinium</taxon>
    </lineage>
</organism>
<sequence length="928" mass="102338">MMETTMYGFAIFIRHSSFTQGGNFQLATFIQGENWEMLDRVDDVPLMPFASSVNLFAEAASAEAFVAPMLPFALTGKTASVRILLRPMVSDSLIWQKVSWRVFAPHTYVWDFASYNFFFRHSQVPGSDTDLPIVKIPSMPRTSPLNLLVFQGADEASPGWVHNSTYGFRAAVQVPTQTPRHSVNEWVVEWGFGEELSRAGAIAQGQEVRAIHSFQVWCMGSRVRGHHSQILLEFGMETEVGPEGMLKLRTPEGFALELWEISSQPLRCEPFTPLAVFLALPVDNSSSTLLLKTEQSIRAGRWCFAIAGPLPEEATSPVVVTSFVLESLVTEQDVADVAAVTEGFHISRALAFAGLVNTVDYFLSGRDDHPEKASRLIFAFELQERPKVIGNFKIEVIAPTDYTFHKACSVRTGIDIFGPAGYPALLSPFEASVQVLHCSGYRNIAKMEVTPGLHAGRRYAFSLRVDAQPDSTPEQVLNVWYLNVADEATAAPIPGYTLWSFLNLELGMLVQTVNTENEVTILFQPTNTITSKDHLEVEAPQGFSVSSGCEAQVQQLSLDSHSKELDIDLPGIVCTGQQPPTNHFQVHHAALLAGGVRYRLSVLVWNPTSSSSSGSWLLRSYREDGQLLDVGEIPSLALSRSFNHFEVAFRARSDELSVMIAIELPQVHPLDSLIIVAPDGFSFEDSSGSTCRVEGLQALPTPRCRGPELHFEFTSLISGHFNFWAHSAWPTQSLSGQDAFTARLENGNSILASGRAPLQQPFAPRFRNFTLQRSHIWAQALSSAGKVRLTFMPQQDAEVIELVSRLERQNLGLNLAVAEVISGLVMEVFHPSPMRILLAGLFTKSVLVELVLDTINPEATGHVYWTLRSFSRPRPKGALVTAEQAAQGPLAAAMAAGQVPNHSGVSSSPWQPSFEEVLKWLHPWQSIE</sequence>